<keyword evidence="2" id="KW-1185">Reference proteome</keyword>
<dbReference type="Gene3D" id="3.30.420.10">
    <property type="entry name" value="Ribonuclease H-like superfamily/Ribonuclease H"/>
    <property type="match status" value="1"/>
</dbReference>
<dbReference type="GO" id="GO:0003676">
    <property type="term" value="F:nucleic acid binding"/>
    <property type="evidence" value="ECO:0007669"/>
    <property type="project" value="InterPro"/>
</dbReference>
<protein>
    <recommendedName>
        <fullName evidence="3">Tc1-like transposase DDE domain-containing protein</fullName>
    </recommendedName>
</protein>
<dbReference type="OrthoDB" id="6537975at2759"/>
<evidence type="ECO:0008006" key="3">
    <source>
        <dbReference type="Google" id="ProtNLM"/>
    </source>
</evidence>
<accession>A0A087T1J8</accession>
<evidence type="ECO:0000313" key="1">
    <source>
        <dbReference type="EMBL" id="KFM58987.1"/>
    </source>
</evidence>
<sequence length="120" mass="13666">MYVCFGEPWAHNLCLWMTTPGNNCGTSRRTTTRHHILERNCLRFQITCSLYLRHYDGPTIHGCCTAAGETPLPSSANAQWLYQQDNTRPHTACISQRALEGVQMLPWPPFSPDLSPIEYI</sequence>
<proteinExistence type="predicted"/>
<dbReference type="AlphaFoldDB" id="A0A087T1J8"/>
<dbReference type="Proteomes" id="UP000054359">
    <property type="component" value="Unassembled WGS sequence"/>
</dbReference>
<name>A0A087T1J8_STEMI</name>
<dbReference type="EMBL" id="KK112975">
    <property type="protein sequence ID" value="KFM58987.1"/>
    <property type="molecule type" value="Genomic_DNA"/>
</dbReference>
<evidence type="ECO:0000313" key="2">
    <source>
        <dbReference type="Proteomes" id="UP000054359"/>
    </source>
</evidence>
<reference evidence="1 2" key="1">
    <citation type="submission" date="2013-11" db="EMBL/GenBank/DDBJ databases">
        <title>Genome sequencing of Stegodyphus mimosarum.</title>
        <authorList>
            <person name="Bechsgaard J."/>
        </authorList>
    </citation>
    <scope>NUCLEOTIDE SEQUENCE [LARGE SCALE GENOMIC DNA]</scope>
</reference>
<organism evidence="1 2">
    <name type="scientific">Stegodyphus mimosarum</name>
    <name type="common">African social velvet spider</name>
    <dbReference type="NCBI Taxonomy" id="407821"/>
    <lineage>
        <taxon>Eukaryota</taxon>
        <taxon>Metazoa</taxon>
        <taxon>Ecdysozoa</taxon>
        <taxon>Arthropoda</taxon>
        <taxon>Chelicerata</taxon>
        <taxon>Arachnida</taxon>
        <taxon>Araneae</taxon>
        <taxon>Araneomorphae</taxon>
        <taxon>Entelegynae</taxon>
        <taxon>Eresoidea</taxon>
        <taxon>Eresidae</taxon>
        <taxon>Stegodyphus</taxon>
    </lineage>
</organism>
<gene>
    <name evidence="1" type="ORF">X975_04250</name>
</gene>
<dbReference type="InterPro" id="IPR036397">
    <property type="entry name" value="RNaseH_sf"/>
</dbReference>
<feature type="non-terminal residue" evidence="1">
    <location>
        <position position="120"/>
    </location>
</feature>